<dbReference type="InterPro" id="IPR004682">
    <property type="entry name" value="TRAP_DctP"/>
</dbReference>
<dbReference type="OrthoDB" id="89872at2"/>
<accession>A0A1Y1S1Q6</accession>
<name>A0A1Y1S1Q6_9SPIO</name>
<dbReference type="InterPro" id="IPR038404">
    <property type="entry name" value="TRAP_DctP_sf"/>
</dbReference>
<keyword evidence="1 2" id="KW-0732">Signal</keyword>
<evidence type="ECO:0000256" key="1">
    <source>
        <dbReference type="ARBA" id="ARBA00022729"/>
    </source>
</evidence>
<dbReference type="GO" id="GO:0055085">
    <property type="term" value="P:transmembrane transport"/>
    <property type="evidence" value="ECO:0007669"/>
    <property type="project" value="InterPro"/>
</dbReference>
<evidence type="ECO:0008006" key="5">
    <source>
        <dbReference type="Google" id="ProtNLM"/>
    </source>
</evidence>
<dbReference type="PANTHER" id="PTHR33376">
    <property type="match status" value="1"/>
</dbReference>
<dbReference type="GO" id="GO:0030288">
    <property type="term" value="C:outer membrane-bounded periplasmic space"/>
    <property type="evidence" value="ECO:0007669"/>
    <property type="project" value="InterPro"/>
</dbReference>
<dbReference type="Gene3D" id="3.40.190.170">
    <property type="entry name" value="Bacterial extracellular solute-binding protein, family 7"/>
    <property type="match status" value="1"/>
</dbReference>
<dbReference type="NCBIfam" id="NF037995">
    <property type="entry name" value="TRAP_S1"/>
    <property type="match status" value="1"/>
</dbReference>
<dbReference type="AlphaFoldDB" id="A0A1Y1S1Q6"/>
<dbReference type="PROSITE" id="PS51257">
    <property type="entry name" value="PROKAR_LIPOPROTEIN"/>
    <property type="match status" value="1"/>
</dbReference>
<dbReference type="NCBIfam" id="TIGR00787">
    <property type="entry name" value="dctP"/>
    <property type="match status" value="1"/>
</dbReference>
<dbReference type="STRING" id="1963862.B4O97_01610"/>
<organism evidence="3 4">
    <name type="scientific">Marispirochaeta aestuarii</name>
    <dbReference type="NCBI Taxonomy" id="1963862"/>
    <lineage>
        <taxon>Bacteria</taxon>
        <taxon>Pseudomonadati</taxon>
        <taxon>Spirochaetota</taxon>
        <taxon>Spirochaetia</taxon>
        <taxon>Spirochaetales</taxon>
        <taxon>Spirochaetaceae</taxon>
        <taxon>Marispirochaeta</taxon>
    </lineage>
</organism>
<dbReference type="PANTHER" id="PTHR33376:SF18">
    <property type="entry name" value="2,3-DIKETO-L-GULONATE-BINDING PERIPLASMIC PROTEIN YIAO"/>
    <property type="match status" value="1"/>
</dbReference>
<dbReference type="RefSeq" id="WP_083047664.1">
    <property type="nucleotide sequence ID" value="NZ_CAXXQO010000003.1"/>
</dbReference>
<keyword evidence="4" id="KW-1185">Reference proteome</keyword>
<reference evidence="3 4" key="1">
    <citation type="submission" date="2017-03" db="EMBL/GenBank/DDBJ databases">
        <title>Draft Genome sequence of Marispirochaeta sp. strain JC444.</title>
        <authorList>
            <person name="Shivani Y."/>
            <person name="Subhash Y."/>
            <person name="Sasikala C."/>
            <person name="Ramana C."/>
        </authorList>
    </citation>
    <scope>NUCLEOTIDE SEQUENCE [LARGE SCALE GENOMIC DNA]</scope>
    <source>
        <strain evidence="3 4">JC444</strain>
    </source>
</reference>
<evidence type="ECO:0000313" key="3">
    <source>
        <dbReference type="EMBL" id="ORC37725.1"/>
    </source>
</evidence>
<dbReference type="Pfam" id="PF03480">
    <property type="entry name" value="DctP"/>
    <property type="match status" value="1"/>
</dbReference>
<dbReference type="Proteomes" id="UP000192343">
    <property type="component" value="Unassembled WGS sequence"/>
</dbReference>
<gene>
    <name evidence="3" type="ORF">B4O97_01610</name>
</gene>
<feature type="chain" id="PRO_5012327330" description="C4-dicarboxylate ABC transporter substrate-binding protein" evidence="2">
    <location>
        <begin position="34"/>
        <end position="386"/>
    </location>
</feature>
<evidence type="ECO:0000313" key="4">
    <source>
        <dbReference type="Proteomes" id="UP000192343"/>
    </source>
</evidence>
<protein>
    <recommendedName>
        <fullName evidence="5">C4-dicarboxylate ABC transporter substrate-binding protein</fullName>
    </recommendedName>
</protein>
<dbReference type="InterPro" id="IPR018389">
    <property type="entry name" value="DctP_fam"/>
</dbReference>
<sequence length="386" mass="42720">MQGKKWLGKLSISLLVVLSLLAVSCAKEEPAQAAAPAAPAESQQAASSEAIPDMIDMTMPSSTVTLRLAYDDPTLWPKQANVPDPEHAQALLFKDYVESQTGGAVKIDLYGAGQLGTYRETLEMVQQGSMDINIGTGSLGSFFDPFQIFTIPYLFSSDDIAVGYFERSEWWADLMDQMEDETGMKYLGMGQNGWRNFTNNVREIRKPEDLKGIKFRVMQSPVYVKMIESMGGSAVPIAWNELYTALQTGVVDGEENPISSIALGKLQEVQKYLTMDGHVWSENVMVMNAAKFNDMPVGVQQILVQGGMLAARANNVAERMVSNIVKFEEVAKQMQVYFPTAGEKAEFRKVSQPAVIEYLEGELGEDMVNGFLTSVQQMEAELGWRR</sequence>
<proteinExistence type="predicted"/>
<evidence type="ECO:0000256" key="2">
    <source>
        <dbReference type="SAM" id="SignalP"/>
    </source>
</evidence>
<dbReference type="EMBL" id="MWQY01000002">
    <property type="protein sequence ID" value="ORC37725.1"/>
    <property type="molecule type" value="Genomic_DNA"/>
</dbReference>
<dbReference type="GO" id="GO:0030246">
    <property type="term" value="F:carbohydrate binding"/>
    <property type="evidence" value="ECO:0007669"/>
    <property type="project" value="TreeGrafter"/>
</dbReference>
<feature type="signal peptide" evidence="2">
    <location>
        <begin position="1"/>
        <end position="33"/>
    </location>
</feature>
<comment type="caution">
    <text evidence="3">The sequence shown here is derived from an EMBL/GenBank/DDBJ whole genome shotgun (WGS) entry which is preliminary data.</text>
</comment>